<dbReference type="Pfam" id="PF11167">
    <property type="entry name" value="DUF2953"/>
    <property type="match status" value="1"/>
</dbReference>
<keyword evidence="1" id="KW-0472">Membrane</keyword>
<accession>A0A1H3KAY2</accession>
<sequence>MFRIQFKLLMGLVKFNYEIPYMDLLLKYGKNSNKAEVSKSKITDIFNIQDSEGILGKIVRYDTAIIETSKYILKKAHITTFRWWYNIGLGEVALTGFSCGVAWTLVSILLIPFIRNNNIDEISININPIFNESILEIDIFCIIKFKIAHIIIAGFKCLKECIKGGVFNDRTSNSRINENNYGKH</sequence>
<name>A0A1H3KAY2_9FIRM</name>
<evidence type="ECO:0000313" key="2">
    <source>
        <dbReference type="EMBL" id="SDY49352.1"/>
    </source>
</evidence>
<dbReference type="AlphaFoldDB" id="A0A1H3KAY2"/>
<dbReference type="InterPro" id="IPR021338">
    <property type="entry name" value="DUF2953"/>
</dbReference>
<evidence type="ECO:0008006" key="4">
    <source>
        <dbReference type="Google" id="ProtNLM"/>
    </source>
</evidence>
<dbReference type="RefSeq" id="WP_143031463.1">
    <property type="nucleotide sequence ID" value="NZ_FNQE01000001.1"/>
</dbReference>
<evidence type="ECO:0000256" key="1">
    <source>
        <dbReference type="SAM" id="Phobius"/>
    </source>
</evidence>
<evidence type="ECO:0000313" key="3">
    <source>
        <dbReference type="Proteomes" id="UP000198625"/>
    </source>
</evidence>
<organism evidence="2 3">
    <name type="scientific">Proteiniborus ethanoligenes</name>
    <dbReference type="NCBI Taxonomy" id="415015"/>
    <lineage>
        <taxon>Bacteria</taxon>
        <taxon>Bacillati</taxon>
        <taxon>Bacillota</taxon>
        <taxon>Clostridia</taxon>
        <taxon>Eubacteriales</taxon>
        <taxon>Proteiniborus</taxon>
    </lineage>
</organism>
<dbReference type="STRING" id="415015.SAMN05660462_00202"/>
<dbReference type="Proteomes" id="UP000198625">
    <property type="component" value="Unassembled WGS sequence"/>
</dbReference>
<keyword evidence="1" id="KW-0812">Transmembrane</keyword>
<gene>
    <name evidence="2" type="ORF">SAMN05660462_00202</name>
</gene>
<dbReference type="OrthoDB" id="1953500at2"/>
<protein>
    <recommendedName>
        <fullName evidence="4">DUF2953 domain-containing protein</fullName>
    </recommendedName>
</protein>
<proteinExistence type="predicted"/>
<feature type="transmembrane region" description="Helical" evidence="1">
    <location>
        <begin position="92"/>
        <end position="114"/>
    </location>
</feature>
<reference evidence="2 3" key="1">
    <citation type="submission" date="2016-10" db="EMBL/GenBank/DDBJ databases">
        <authorList>
            <person name="de Groot N.N."/>
        </authorList>
    </citation>
    <scope>NUCLEOTIDE SEQUENCE [LARGE SCALE GENOMIC DNA]</scope>
    <source>
        <strain evidence="2 3">DSM 21650</strain>
    </source>
</reference>
<keyword evidence="1" id="KW-1133">Transmembrane helix</keyword>
<dbReference type="EMBL" id="FNQE01000001">
    <property type="protein sequence ID" value="SDY49352.1"/>
    <property type="molecule type" value="Genomic_DNA"/>
</dbReference>
<keyword evidence="3" id="KW-1185">Reference proteome</keyword>